<gene>
    <name evidence="1" type="ORF">MLD38_026908</name>
</gene>
<name>A0ACB9P011_9MYRT</name>
<evidence type="ECO:0000313" key="1">
    <source>
        <dbReference type="EMBL" id="KAI4342265.1"/>
    </source>
</evidence>
<evidence type="ECO:0000313" key="2">
    <source>
        <dbReference type="Proteomes" id="UP001057402"/>
    </source>
</evidence>
<protein>
    <submittedName>
        <fullName evidence="1">Uncharacterized protein</fullName>
    </submittedName>
</protein>
<keyword evidence="2" id="KW-1185">Reference proteome</keyword>
<reference evidence="2" key="1">
    <citation type="journal article" date="2023" name="Front. Plant Sci.">
        <title>Chromosomal-level genome assembly of Melastoma candidum provides insights into trichome evolution.</title>
        <authorList>
            <person name="Zhong Y."/>
            <person name="Wu W."/>
            <person name="Sun C."/>
            <person name="Zou P."/>
            <person name="Liu Y."/>
            <person name="Dai S."/>
            <person name="Zhou R."/>
        </authorList>
    </citation>
    <scope>NUCLEOTIDE SEQUENCE [LARGE SCALE GENOMIC DNA]</scope>
</reference>
<dbReference type="Proteomes" id="UP001057402">
    <property type="component" value="Chromosome 7"/>
</dbReference>
<comment type="caution">
    <text evidence="1">The sequence shown here is derived from an EMBL/GenBank/DDBJ whole genome shotgun (WGS) entry which is preliminary data.</text>
</comment>
<proteinExistence type="predicted"/>
<sequence length="117" mass="12648">MATKTTTTTTPRTLFTVQPLGRAKGKSERRTGESAAGAFSEVEIDVARQLVQLSGSSEDEDTKEEEGYEGGGGAEASSGVDRTNDSDGELARKRRRYRSIESIYESGRVQWSGDHTG</sequence>
<dbReference type="EMBL" id="CM042886">
    <property type="protein sequence ID" value="KAI4342265.1"/>
    <property type="molecule type" value="Genomic_DNA"/>
</dbReference>
<accession>A0ACB9P011</accession>
<organism evidence="1 2">
    <name type="scientific">Melastoma candidum</name>
    <dbReference type="NCBI Taxonomy" id="119954"/>
    <lineage>
        <taxon>Eukaryota</taxon>
        <taxon>Viridiplantae</taxon>
        <taxon>Streptophyta</taxon>
        <taxon>Embryophyta</taxon>
        <taxon>Tracheophyta</taxon>
        <taxon>Spermatophyta</taxon>
        <taxon>Magnoliopsida</taxon>
        <taxon>eudicotyledons</taxon>
        <taxon>Gunneridae</taxon>
        <taxon>Pentapetalae</taxon>
        <taxon>rosids</taxon>
        <taxon>malvids</taxon>
        <taxon>Myrtales</taxon>
        <taxon>Melastomataceae</taxon>
        <taxon>Melastomatoideae</taxon>
        <taxon>Melastomateae</taxon>
        <taxon>Melastoma</taxon>
    </lineage>
</organism>